<proteinExistence type="predicted"/>
<gene>
    <name evidence="2" type="ORF">COU29_02850</name>
</gene>
<keyword evidence="1" id="KW-1133">Transmembrane helix</keyword>
<evidence type="ECO:0000313" key="3">
    <source>
        <dbReference type="Proteomes" id="UP000231426"/>
    </source>
</evidence>
<dbReference type="Gene3D" id="3.40.30.10">
    <property type="entry name" value="Glutaredoxin"/>
    <property type="match status" value="1"/>
</dbReference>
<dbReference type="Proteomes" id="UP000231426">
    <property type="component" value="Unassembled WGS sequence"/>
</dbReference>
<name>A0A2M6W7C7_9BACT</name>
<dbReference type="AlphaFoldDB" id="A0A2M6W7C7"/>
<evidence type="ECO:0008006" key="4">
    <source>
        <dbReference type="Google" id="ProtNLM"/>
    </source>
</evidence>
<protein>
    <recommendedName>
        <fullName evidence="4">Thioredoxin domain-containing protein</fullName>
    </recommendedName>
</protein>
<dbReference type="EMBL" id="PFBV01000003">
    <property type="protein sequence ID" value="PIT88681.1"/>
    <property type="molecule type" value="Genomic_DNA"/>
</dbReference>
<evidence type="ECO:0000256" key="1">
    <source>
        <dbReference type="SAM" id="Phobius"/>
    </source>
</evidence>
<evidence type="ECO:0000313" key="2">
    <source>
        <dbReference type="EMBL" id="PIT88681.1"/>
    </source>
</evidence>
<comment type="caution">
    <text evidence="2">The sequence shown here is derived from an EMBL/GenBank/DDBJ whole genome shotgun (WGS) entry which is preliminary data.</text>
</comment>
<sequence>MLKQKGVDLFYLILSFLIILTLAIVPMIIFHKTSPVNGHNQIDTTNESSYIVPNDATPLNKTFNLINVRQSLEWKKIHRAKEFWTTIYDQPKNIVLFGTENCGWCRTTENWWNQNGGIEGWQFVDWNLMNTDNEKTEEEFDKTLQDIYYTLNPKDSPIAFPTCAMLTNAAPGKLLTEIVVYTGRGFNKCSQLMKEFAESIK</sequence>
<feature type="transmembrane region" description="Helical" evidence="1">
    <location>
        <begin position="9"/>
        <end position="30"/>
    </location>
</feature>
<organism evidence="2 3">
    <name type="scientific">Candidatus Magasanikbacteria bacterium CG10_big_fil_rev_8_21_14_0_10_36_32</name>
    <dbReference type="NCBI Taxonomy" id="1974646"/>
    <lineage>
        <taxon>Bacteria</taxon>
        <taxon>Candidatus Magasanikiibacteriota</taxon>
    </lineage>
</organism>
<keyword evidence="1" id="KW-0812">Transmembrane</keyword>
<reference evidence="3" key="1">
    <citation type="submission" date="2017-09" db="EMBL/GenBank/DDBJ databases">
        <title>Depth-based differentiation of microbial function through sediment-hosted aquifers and enrichment of novel symbionts in the deep terrestrial subsurface.</title>
        <authorList>
            <person name="Probst A.J."/>
            <person name="Ladd B."/>
            <person name="Jarett J.K."/>
            <person name="Geller-Mcgrath D.E."/>
            <person name="Sieber C.M.K."/>
            <person name="Emerson J.B."/>
            <person name="Anantharaman K."/>
            <person name="Thomas B.C."/>
            <person name="Malmstrom R."/>
            <person name="Stieglmeier M."/>
            <person name="Klingl A."/>
            <person name="Woyke T."/>
            <person name="Ryan C.M."/>
            <person name="Banfield J.F."/>
        </authorList>
    </citation>
    <scope>NUCLEOTIDE SEQUENCE [LARGE SCALE GENOMIC DNA]</scope>
</reference>
<accession>A0A2M6W7C7</accession>
<keyword evidence="1" id="KW-0472">Membrane</keyword>